<dbReference type="EMBL" id="LIBJ01000001">
    <property type="protein sequence ID" value="KRO49582.1"/>
    <property type="molecule type" value="Genomic_DNA"/>
</dbReference>
<name>A0A0R2QGZ8_9ACTN</name>
<gene>
    <name evidence="3" type="ORF">ABR75_08255</name>
</gene>
<dbReference type="PANTHER" id="PTHR20883:SF15">
    <property type="entry name" value="PHYTANOYL-COA DIOXYGENASE DOMAIN-CONTAINING PROTEIN 1"/>
    <property type="match status" value="1"/>
</dbReference>
<reference evidence="3 4" key="1">
    <citation type="submission" date="2015-10" db="EMBL/GenBank/DDBJ databases">
        <title>Metagenome-Assembled Genomes uncover a global brackish microbiome.</title>
        <authorList>
            <person name="Hugerth L.W."/>
            <person name="Larsson J."/>
            <person name="Alneberg J."/>
            <person name="Lindh M.V."/>
            <person name="Legrand C."/>
            <person name="Pinhassi J."/>
            <person name="Andersson A.F."/>
        </authorList>
    </citation>
    <scope>NUCLEOTIDE SEQUENCE [LARGE SCALE GENOMIC DNA]</scope>
    <source>
        <strain evidence="3">BACL6 MAG-120924-bin43</strain>
    </source>
</reference>
<dbReference type="SUPFAM" id="SSF51197">
    <property type="entry name" value="Clavaminate synthase-like"/>
    <property type="match status" value="1"/>
</dbReference>
<comment type="caution">
    <text evidence="3">The sequence shown here is derived from an EMBL/GenBank/DDBJ whole genome shotgun (WGS) entry which is preliminary data.</text>
</comment>
<sequence>MTTSAEILSPNQLQAFNDDGYLVLPNFVDDAACLTLRERALQIAKDNVPSPQEATIFTADSTAQHAADEYFLTSGDKIRCFFEKDAFDEHGALRSQAHLCLNKLGHAMHDLDPVFSAFSRTPQMASVAQQVGIVDPLLLQSMYIFKQPRIGGEVNSHTDHTFLWTEPQSVIGFWIAIDDATTENGCMWALPGGHRIPVKSRSKLNAARTATITDVFDQEPYPTEGLVPLEAPRGTLVLLNGTLPHRSGPNLSDKPRHAYTVHVIDGRAKYLDDNWLQRPQLAMNGFSN</sequence>
<dbReference type="GO" id="GO:0016706">
    <property type="term" value="F:2-oxoglutarate-dependent dioxygenase activity"/>
    <property type="evidence" value="ECO:0007669"/>
    <property type="project" value="UniProtKB-ARBA"/>
</dbReference>
<keyword evidence="3" id="KW-0560">Oxidoreductase</keyword>
<evidence type="ECO:0000313" key="3">
    <source>
        <dbReference type="EMBL" id="KRO49582.1"/>
    </source>
</evidence>
<dbReference type="Pfam" id="PF05721">
    <property type="entry name" value="PhyH"/>
    <property type="match status" value="1"/>
</dbReference>
<evidence type="ECO:0000256" key="2">
    <source>
        <dbReference type="ARBA" id="ARBA00023004"/>
    </source>
</evidence>
<protein>
    <submittedName>
        <fullName evidence="3">Phytanoyl-CoA dioxygenase</fullName>
    </submittedName>
</protein>
<dbReference type="AlphaFoldDB" id="A0A0R2QGZ8"/>
<organism evidence="3 4">
    <name type="scientific">Acidimicrobiia bacterium BACL6 MAG-120924-bin43</name>
    <dbReference type="NCBI Taxonomy" id="1655583"/>
    <lineage>
        <taxon>Bacteria</taxon>
        <taxon>Bacillati</taxon>
        <taxon>Actinomycetota</taxon>
        <taxon>Acidimicrobiia</taxon>
        <taxon>acIV cluster</taxon>
    </lineage>
</organism>
<evidence type="ECO:0000256" key="1">
    <source>
        <dbReference type="ARBA" id="ARBA00022723"/>
    </source>
</evidence>
<dbReference type="InterPro" id="IPR008775">
    <property type="entry name" value="Phytyl_CoA_dOase-like"/>
</dbReference>
<dbReference type="GO" id="GO:0005506">
    <property type="term" value="F:iron ion binding"/>
    <property type="evidence" value="ECO:0007669"/>
    <property type="project" value="UniProtKB-ARBA"/>
</dbReference>
<keyword evidence="2" id="KW-0408">Iron</keyword>
<keyword evidence="1" id="KW-0479">Metal-binding</keyword>
<evidence type="ECO:0000313" key="4">
    <source>
        <dbReference type="Proteomes" id="UP000051017"/>
    </source>
</evidence>
<dbReference type="PANTHER" id="PTHR20883">
    <property type="entry name" value="PHYTANOYL-COA DIOXYGENASE DOMAIN CONTAINING 1"/>
    <property type="match status" value="1"/>
</dbReference>
<accession>A0A0R2QGZ8</accession>
<keyword evidence="3" id="KW-0223">Dioxygenase</keyword>
<proteinExistence type="predicted"/>
<dbReference type="Proteomes" id="UP000051017">
    <property type="component" value="Unassembled WGS sequence"/>
</dbReference>
<dbReference type="Gene3D" id="2.60.120.620">
    <property type="entry name" value="q2cbj1_9rhob like domain"/>
    <property type="match status" value="1"/>
</dbReference>